<dbReference type="EMBL" id="UZAD01000007">
    <property type="protein sequence ID" value="VDN81361.1"/>
    <property type="molecule type" value="Genomic_DNA"/>
</dbReference>
<dbReference type="WBParaSite" id="BPAG_0000017401-mRNA-1">
    <property type="protein sequence ID" value="BPAG_0000017401-mRNA-1"/>
    <property type="gene ID" value="BPAG_0000017401"/>
</dbReference>
<evidence type="ECO:0000313" key="3">
    <source>
        <dbReference type="WBParaSite" id="BPAG_0000017401-mRNA-1"/>
    </source>
</evidence>
<sequence length="98" mass="11793">MKWFSDIFIFFNCNSQGVGVKRVQIHIFVNGDDNIIHMYNYLPHLIILKEHKHKLCSSDVVGGVRKVYGMKTMVYKVNFRNWYSPRTYRVTMMQENEW</sequence>
<gene>
    <name evidence="1" type="ORF">BPAG_LOCUS175</name>
</gene>
<proteinExistence type="predicted"/>
<evidence type="ECO:0000313" key="2">
    <source>
        <dbReference type="Proteomes" id="UP000278627"/>
    </source>
</evidence>
<protein>
    <submittedName>
        <fullName evidence="3">Ovule protein</fullName>
    </submittedName>
</protein>
<organism evidence="3">
    <name type="scientific">Brugia pahangi</name>
    <name type="common">Filarial nematode worm</name>
    <dbReference type="NCBI Taxonomy" id="6280"/>
    <lineage>
        <taxon>Eukaryota</taxon>
        <taxon>Metazoa</taxon>
        <taxon>Ecdysozoa</taxon>
        <taxon>Nematoda</taxon>
        <taxon>Chromadorea</taxon>
        <taxon>Rhabditida</taxon>
        <taxon>Spirurina</taxon>
        <taxon>Spiruromorpha</taxon>
        <taxon>Filarioidea</taxon>
        <taxon>Onchocercidae</taxon>
        <taxon>Brugia</taxon>
    </lineage>
</organism>
<reference evidence="3" key="1">
    <citation type="submission" date="2017-02" db="UniProtKB">
        <authorList>
            <consortium name="WormBaseParasite"/>
        </authorList>
    </citation>
    <scope>IDENTIFICATION</scope>
</reference>
<evidence type="ECO:0000313" key="1">
    <source>
        <dbReference type="EMBL" id="VDN81361.1"/>
    </source>
</evidence>
<accession>A0A0N4SWZ5</accession>
<dbReference type="AlphaFoldDB" id="A0A0N4SWZ5"/>
<keyword evidence="2" id="KW-1185">Reference proteome</keyword>
<dbReference type="Proteomes" id="UP000278627">
    <property type="component" value="Unassembled WGS sequence"/>
</dbReference>
<name>A0A0N4SWZ5_BRUPA</name>
<reference evidence="1 2" key="2">
    <citation type="submission" date="2018-11" db="EMBL/GenBank/DDBJ databases">
        <authorList>
            <consortium name="Pathogen Informatics"/>
        </authorList>
    </citation>
    <scope>NUCLEOTIDE SEQUENCE [LARGE SCALE GENOMIC DNA]</scope>
</reference>